<name>A0A9W9GAW4_9EURO</name>
<protein>
    <submittedName>
        <fullName evidence="2">Uncharacterized protein</fullName>
    </submittedName>
</protein>
<proteinExistence type="predicted"/>
<gene>
    <name evidence="2" type="ORF">NUU61_000857</name>
</gene>
<feature type="chain" id="PRO_5040733921" evidence="1">
    <location>
        <begin position="18"/>
        <end position="317"/>
    </location>
</feature>
<dbReference type="EMBL" id="JAPMSZ010000001">
    <property type="protein sequence ID" value="KAJ5115098.1"/>
    <property type="molecule type" value="Genomic_DNA"/>
</dbReference>
<comment type="caution">
    <text evidence="2">The sequence shown here is derived from an EMBL/GenBank/DDBJ whole genome shotgun (WGS) entry which is preliminary data.</text>
</comment>
<keyword evidence="3" id="KW-1185">Reference proteome</keyword>
<keyword evidence="1" id="KW-0732">Signal</keyword>
<reference evidence="2" key="2">
    <citation type="journal article" date="2023" name="IMA Fungus">
        <title>Comparative genomic study of the Penicillium genus elucidates a diverse pangenome and 15 lateral gene transfer events.</title>
        <authorList>
            <person name="Petersen C."/>
            <person name="Sorensen T."/>
            <person name="Nielsen M.R."/>
            <person name="Sondergaard T.E."/>
            <person name="Sorensen J.L."/>
            <person name="Fitzpatrick D.A."/>
            <person name="Frisvad J.C."/>
            <person name="Nielsen K.L."/>
        </authorList>
    </citation>
    <scope>NUCLEOTIDE SEQUENCE</scope>
    <source>
        <strain evidence="2">IBT 34128</strain>
    </source>
</reference>
<dbReference type="AlphaFoldDB" id="A0A9W9GAW4"/>
<dbReference type="OrthoDB" id="4367311at2759"/>
<accession>A0A9W9GAW4</accession>
<reference evidence="2" key="1">
    <citation type="submission" date="2022-11" db="EMBL/GenBank/DDBJ databases">
        <authorList>
            <person name="Petersen C."/>
        </authorList>
    </citation>
    <scope>NUCLEOTIDE SEQUENCE</scope>
    <source>
        <strain evidence="2">IBT 34128</strain>
    </source>
</reference>
<feature type="signal peptide" evidence="1">
    <location>
        <begin position="1"/>
        <end position="17"/>
    </location>
</feature>
<organism evidence="2 3">
    <name type="scientific">Penicillium alfredii</name>
    <dbReference type="NCBI Taxonomy" id="1506179"/>
    <lineage>
        <taxon>Eukaryota</taxon>
        <taxon>Fungi</taxon>
        <taxon>Dikarya</taxon>
        <taxon>Ascomycota</taxon>
        <taxon>Pezizomycotina</taxon>
        <taxon>Eurotiomycetes</taxon>
        <taxon>Eurotiomycetidae</taxon>
        <taxon>Eurotiales</taxon>
        <taxon>Aspergillaceae</taxon>
        <taxon>Penicillium</taxon>
    </lineage>
</organism>
<dbReference type="GeneID" id="81390608"/>
<evidence type="ECO:0000256" key="1">
    <source>
        <dbReference type="SAM" id="SignalP"/>
    </source>
</evidence>
<evidence type="ECO:0000313" key="3">
    <source>
        <dbReference type="Proteomes" id="UP001141434"/>
    </source>
</evidence>
<dbReference type="Proteomes" id="UP001141434">
    <property type="component" value="Unassembled WGS sequence"/>
</dbReference>
<sequence length="317" mass="31430">MKSFAIAAAILATTAAALPTKILNGGSPVSIPSGVPSCLPSGIIPSGVPVPSGIPTCLPSTDSSSQGTNAASNTASGAAQNVFTVTHESRDILVQLQPKFAGLLENVNLPTGSAPVGQVISTASELKDLSNPTSSTSGLLTVASQGQVFLIQLNKTVTDLLSSLGLAQLLGLDQVGQIVGSVLPAAPSLPVKRDAVSDVMTITNEQGEEQVVKLEGGLLSLLTGPSLATVEGPIGKAVGSAQSVPELSSQIPQGADATKYIAVLAEDGSPLLVQVTSTTAAAQGLLSALGLSQIQTYVGQITSPVAASGATGALPIA</sequence>
<dbReference type="RefSeq" id="XP_056516290.1">
    <property type="nucleotide sequence ID" value="XM_056651440.1"/>
</dbReference>
<evidence type="ECO:0000313" key="2">
    <source>
        <dbReference type="EMBL" id="KAJ5115098.1"/>
    </source>
</evidence>